<dbReference type="CDD" id="cd03801">
    <property type="entry name" value="GT4_PimA-like"/>
    <property type="match status" value="1"/>
</dbReference>
<dbReference type="RefSeq" id="WP_343763111.1">
    <property type="nucleotide sequence ID" value="NZ_BAAAFG010000002.1"/>
</dbReference>
<evidence type="ECO:0000256" key="1">
    <source>
        <dbReference type="ARBA" id="ARBA00022679"/>
    </source>
</evidence>
<dbReference type="PANTHER" id="PTHR46401">
    <property type="entry name" value="GLYCOSYLTRANSFERASE WBBK-RELATED"/>
    <property type="match status" value="1"/>
</dbReference>
<keyword evidence="1" id="KW-0808">Transferase</keyword>
<proteinExistence type="predicted"/>
<dbReference type="Gene3D" id="3.40.50.2000">
    <property type="entry name" value="Glycogen Phosphorylase B"/>
    <property type="match status" value="2"/>
</dbReference>
<dbReference type="SUPFAM" id="SSF53756">
    <property type="entry name" value="UDP-Glycosyltransferase/glycogen phosphorylase"/>
    <property type="match status" value="1"/>
</dbReference>
<gene>
    <name evidence="2" type="ORF">GCM10009117_03720</name>
</gene>
<protein>
    <recommendedName>
        <fullName evidence="4">Glycosyltransferase</fullName>
    </recommendedName>
</protein>
<organism evidence="2 3">
    <name type="scientific">Gangjinia marincola</name>
    <dbReference type="NCBI Taxonomy" id="578463"/>
    <lineage>
        <taxon>Bacteria</taxon>
        <taxon>Pseudomonadati</taxon>
        <taxon>Bacteroidota</taxon>
        <taxon>Flavobacteriia</taxon>
        <taxon>Flavobacteriales</taxon>
        <taxon>Flavobacteriaceae</taxon>
        <taxon>Gangjinia</taxon>
    </lineage>
</organism>
<keyword evidence="3" id="KW-1185">Reference proteome</keyword>
<dbReference type="PANTHER" id="PTHR46401:SF2">
    <property type="entry name" value="GLYCOSYLTRANSFERASE WBBK-RELATED"/>
    <property type="match status" value="1"/>
</dbReference>
<dbReference type="Pfam" id="PF13692">
    <property type="entry name" value="Glyco_trans_1_4"/>
    <property type="match status" value="1"/>
</dbReference>
<dbReference type="Proteomes" id="UP001500507">
    <property type="component" value="Unassembled WGS sequence"/>
</dbReference>
<sequence length="340" mass="38807">MRKIIIPHRSKHHAINSGYAKLLDYISDVEVLSLESGIPYRFAKAISDLHAQEAGLYDSNSFLKDWNLYRMLRKNNEKYTVVHYLNAERDVRHTVKRNAGNTAIKACATFHKPPDTLQNRISKKTYLKSLDGAIAVGVNQVGFIKEWLGLDKVTYIPHGVETEFFIPADNMANNPRFLFVGQHLRDFNYLNKAIPILASKIADLQFDCIVHPDYAGKIHHHKAVNIHSNLDDLQLRSFYQKATLLFLPLLNSTACNSLLEALSCGLPIITTDVGGNREYLAKTRNFLAKAEEKDAMIETAVEWSKNEELLQKISKQNRKASKQYSWSNIADRIEEFYNTL</sequence>
<reference evidence="3" key="1">
    <citation type="journal article" date="2019" name="Int. J. Syst. Evol. Microbiol.">
        <title>The Global Catalogue of Microorganisms (GCM) 10K type strain sequencing project: providing services to taxonomists for standard genome sequencing and annotation.</title>
        <authorList>
            <consortium name="The Broad Institute Genomics Platform"/>
            <consortium name="The Broad Institute Genome Sequencing Center for Infectious Disease"/>
            <person name="Wu L."/>
            <person name="Ma J."/>
        </authorList>
    </citation>
    <scope>NUCLEOTIDE SEQUENCE [LARGE SCALE GENOMIC DNA]</scope>
    <source>
        <strain evidence="3">JCM 16082</strain>
    </source>
</reference>
<accession>A0ABP3XPN1</accession>
<comment type="caution">
    <text evidence="2">The sequence shown here is derived from an EMBL/GenBank/DDBJ whole genome shotgun (WGS) entry which is preliminary data.</text>
</comment>
<evidence type="ECO:0000313" key="3">
    <source>
        <dbReference type="Proteomes" id="UP001500507"/>
    </source>
</evidence>
<name>A0ABP3XPN1_9FLAO</name>
<dbReference type="EMBL" id="BAAAFG010000002">
    <property type="protein sequence ID" value="GAA0871226.1"/>
    <property type="molecule type" value="Genomic_DNA"/>
</dbReference>
<evidence type="ECO:0000313" key="2">
    <source>
        <dbReference type="EMBL" id="GAA0871226.1"/>
    </source>
</evidence>
<evidence type="ECO:0008006" key="4">
    <source>
        <dbReference type="Google" id="ProtNLM"/>
    </source>
</evidence>